<dbReference type="RefSeq" id="WP_406761784.1">
    <property type="nucleotide sequence ID" value="NZ_JBJIAB010000020.1"/>
</dbReference>
<dbReference type="SFLD" id="SFLDG01082">
    <property type="entry name" value="B12-binding_domain_containing"/>
    <property type="match status" value="1"/>
</dbReference>
<protein>
    <submittedName>
        <fullName evidence="7">B12-binding domain-containing radical SAM protein</fullName>
    </submittedName>
</protein>
<dbReference type="SFLD" id="SFLDS00029">
    <property type="entry name" value="Radical_SAM"/>
    <property type="match status" value="1"/>
</dbReference>
<keyword evidence="4" id="KW-0408">Iron</keyword>
<evidence type="ECO:0000256" key="2">
    <source>
        <dbReference type="ARBA" id="ARBA00022691"/>
    </source>
</evidence>
<dbReference type="EMBL" id="JBJIAB010000020">
    <property type="protein sequence ID" value="MFL0166558.1"/>
    <property type="molecule type" value="Genomic_DNA"/>
</dbReference>
<dbReference type="Pfam" id="PF04055">
    <property type="entry name" value="Radical_SAM"/>
    <property type="match status" value="1"/>
</dbReference>
<evidence type="ECO:0000256" key="1">
    <source>
        <dbReference type="ARBA" id="ARBA00001966"/>
    </source>
</evidence>
<evidence type="ECO:0000256" key="4">
    <source>
        <dbReference type="ARBA" id="ARBA00023004"/>
    </source>
</evidence>
<dbReference type="InterPro" id="IPR006638">
    <property type="entry name" value="Elp3/MiaA/NifB-like_rSAM"/>
</dbReference>
<dbReference type="PROSITE" id="PS51918">
    <property type="entry name" value="RADICAL_SAM"/>
    <property type="match status" value="1"/>
</dbReference>
<evidence type="ECO:0000313" key="7">
    <source>
        <dbReference type="EMBL" id="MFL0166558.1"/>
    </source>
</evidence>
<reference evidence="7 8" key="1">
    <citation type="submission" date="2024-11" db="EMBL/GenBank/DDBJ databases">
        <authorList>
            <person name="Heng Y.C."/>
            <person name="Lim A.C.H."/>
            <person name="Lee J.K.Y."/>
            <person name="Kittelmann S."/>
        </authorList>
    </citation>
    <scope>NUCLEOTIDE SEQUENCE [LARGE SCALE GENOMIC DNA]</scope>
    <source>
        <strain evidence="7 8">WILCCON 0112</strain>
    </source>
</reference>
<dbReference type="SMART" id="SM00729">
    <property type="entry name" value="Elp3"/>
    <property type="match status" value="1"/>
</dbReference>
<dbReference type="InterPro" id="IPR051198">
    <property type="entry name" value="BchE-like"/>
</dbReference>
<name>A0ABW8S6R1_9CLOT</name>
<evidence type="ECO:0000256" key="3">
    <source>
        <dbReference type="ARBA" id="ARBA00022723"/>
    </source>
</evidence>
<evidence type="ECO:0000313" key="8">
    <source>
        <dbReference type="Proteomes" id="UP001623600"/>
    </source>
</evidence>
<dbReference type="Gene3D" id="3.40.50.280">
    <property type="entry name" value="Cobalamin-binding domain"/>
    <property type="match status" value="1"/>
</dbReference>
<gene>
    <name evidence="7" type="ORF">ACJDTP_15920</name>
</gene>
<organism evidence="7 8">
    <name type="scientific">Candidatus Clostridium helianthi</name>
    <dbReference type="NCBI Taxonomy" id="3381660"/>
    <lineage>
        <taxon>Bacteria</taxon>
        <taxon>Bacillati</taxon>
        <taxon>Bacillota</taxon>
        <taxon>Clostridia</taxon>
        <taxon>Eubacteriales</taxon>
        <taxon>Clostridiaceae</taxon>
        <taxon>Clostridium</taxon>
    </lineage>
</organism>
<dbReference type="Gene3D" id="3.20.20.70">
    <property type="entry name" value="Aldolase class I"/>
    <property type="match status" value="1"/>
</dbReference>
<dbReference type="SUPFAM" id="SSF102114">
    <property type="entry name" value="Radical SAM enzymes"/>
    <property type="match status" value="1"/>
</dbReference>
<dbReference type="PANTHER" id="PTHR43409">
    <property type="entry name" value="ANAEROBIC MAGNESIUM-PROTOPORPHYRIN IX MONOMETHYL ESTER CYCLASE-RELATED"/>
    <property type="match status" value="1"/>
</dbReference>
<keyword evidence="2" id="KW-0949">S-adenosyl-L-methionine</keyword>
<keyword evidence="5" id="KW-0411">Iron-sulfur</keyword>
<dbReference type="InterPro" id="IPR013785">
    <property type="entry name" value="Aldolase_TIM"/>
</dbReference>
<evidence type="ECO:0000256" key="5">
    <source>
        <dbReference type="ARBA" id="ARBA00023014"/>
    </source>
</evidence>
<dbReference type="Proteomes" id="UP001623600">
    <property type="component" value="Unassembled WGS sequence"/>
</dbReference>
<keyword evidence="3" id="KW-0479">Metal-binding</keyword>
<sequence>MDIIIAQFPNKTIEIAPLGSSILIGSLRQRGYSAKQYDLNIVLKDELLKSVNLYNLYNKFLPELLKHDFTNSNYNVLKSFYRILDSIEKKHSIERIEFVKELLQRRKYIEVFQDETNTKIFESMLNILTISNKFFEIIILNDVIEKDFKDIFVYRVVDKYLQEFCDINPKIIGFSTVQMQRKFTLWAAKRLKVKFNFKGNVMIGGSDVTYYKEKYLKYFDYVDFAIYQEGELAIEKLIDYIDNTCKLEDVPNLIYRKGHEIVCNKSITPHDFDKIIPDFDDLDLDKYITNALPMQVSRGCSWGKCTYCKHFRTYGEKYYFGDINNIVDIIEVLVKKYSTNLFHFVDDDFPKPLKNKFCDEIIDRKLDIRWLTYSRLDKGICKEDLEKWFKAGLRVIEWGLESASQKVLNSVNKGINIENIKRLLFEANNIGFLNKLFMFHNLPEEDYDDLYESILFLKKFVRHKIVRPFWEISTPLELLEGTPLYEESLVNSVFKKVYLSRGELLSKASYIHKKDYRIKKDIFNKEFDGVEEFYKKQGVLNVNDEAIMFDVIIDELSNKHKLYAKVRL</sequence>
<proteinExistence type="predicted"/>
<comment type="cofactor">
    <cofactor evidence="1">
        <name>[4Fe-4S] cluster</name>
        <dbReference type="ChEBI" id="CHEBI:49883"/>
    </cofactor>
</comment>
<comment type="caution">
    <text evidence="7">The sequence shown here is derived from an EMBL/GenBank/DDBJ whole genome shotgun (WGS) entry which is preliminary data.</text>
</comment>
<dbReference type="InterPro" id="IPR007197">
    <property type="entry name" value="rSAM"/>
</dbReference>
<dbReference type="InterPro" id="IPR058240">
    <property type="entry name" value="rSAM_sf"/>
</dbReference>
<accession>A0ABW8S6R1</accession>
<evidence type="ECO:0000259" key="6">
    <source>
        <dbReference type="PROSITE" id="PS51918"/>
    </source>
</evidence>
<feature type="domain" description="Radical SAM core" evidence="6">
    <location>
        <begin position="284"/>
        <end position="515"/>
    </location>
</feature>
<keyword evidence="8" id="KW-1185">Reference proteome</keyword>